<feature type="compositionally biased region" description="Polar residues" evidence="1">
    <location>
        <begin position="242"/>
        <end position="261"/>
    </location>
</feature>
<evidence type="ECO:0000256" key="1">
    <source>
        <dbReference type="SAM" id="MobiDB-lite"/>
    </source>
</evidence>
<accession>A0ABR0YY24</accession>
<evidence type="ECO:0008006" key="4">
    <source>
        <dbReference type="Google" id="ProtNLM"/>
    </source>
</evidence>
<name>A0ABR0YY24_HUSHU</name>
<organism evidence="2 3">
    <name type="scientific">Huso huso</name>
    <name type="common">Beluga</name>
    <name type="synonym">Acipenser huso</name>
    <dbReference type="NCBI Taxonomy" id="61971"/>
    <lineage>
        <taxon>Eukaryota</taxon>
        <taxon>Metazoa</taxon>
        <taxon>Chordata</taxon>
        <taxon>Craniata</taxon>
        <taxon>Vertebrata</taxon>
        <taxon>Euteleostomi</taxon>
        <taxon>Actinopterygii</taxon>
        <taxon>Chondrostei</taxon>
        <taxon>Acipenseriformes</taxon>
        <taxon>Acipenseridae</taxon>
        <taxon>Huso</taxon>
    </lineage>
</organism>
<feature type="region of interest" description="Disordered" evidence="1">
    <location>
        <begin position="1035"/>
        <end position="1055"/>
    </location>
</feature>
<dbReference type="EMBL" id="JAHFZB010000021">
    <property type="protein sequence ID" value="KAK6477495.1"/>
    <property type="molecule type" value="Genomic_DNA"/>
</dbReference>
<evidence type="ECO:0000313" key="3">
    <source>
        <dbReference type="Proteomes" id="UP001369086"/>
    </source>
</evidence>
<sequence>MKAQLRTSSVWPMHKKTSHKRMLQQEMRLVCRTGQSCHPHPQGQLAKTRVETVMNFYRKQNCWSEENTEEDCTIHQLKDHVSGDVSTGEAIQDLQNWTGLSGLTVPASSEQGANSNDSEVLKQEEACWPIGMELIHSDSTENVKTSSNARTNLPVEEPIGNALKDAAETELSVSKGSDRNTLCENSNETLEPEEECWHVGMELAHNDITENMDAQGALTNHQQIAKASGDFTDENHQDLQTWTEQSGSKGITNGDQCGNRNETQEEQQQHWHAGIELTRSDCHSDNMPTSANPQTDLPKDEPTGRANVAGDDTVQDSQTWTEESGLTTPVNNNQCEDCNEGLQREGCPTGMIPTESIQSALDKSQSRAEDSTPRKVLPDVIAEQNLLVNTAYVSDIIREAVSSNPTAPDAQPEESSHSSVLNDSSYIRFGAPISNTSAQHNTCQQNSMDHAVTAGVNINDMTHETAFDKLRSDSSYITFRASVTSDFVPVQESNRKGHVIDGTVFKGERPMQITNAPALSDPTHPQPANATGFSKAAEGASLHLQEVQQNHISFKDTLHSADSSDFYVQEQNAGESAADDPASNPGSMSCAAIQDRAVRRNSTEHSNVAKPPQVHAISRFWDLMEKLTINDILYIKELNSSKQARESPVHENTTPDVSDMADCGYSTHLEDSKHDTSCGNDNSVISDLEEFLPIQETKEDPILDFMQFVEPQDIPIPSSSSEFSNEKDEAQLWRSVSEVNLAHRGTETDLKGVAQFAGTGLPHPTTAPSEYVDEKCFGRICKNISVRSLRALEIQASKRHEFNVNEHLLLQSCKEEAENACLSVVNRPSLEDSSNPIAVPPLICSASDLPDKESFRISLSEIFGYLFGGSRHGNDACPVSYAEHSAMSVKEQELCNLSVPEMYDYFFSEFEAGGEARSEGNTPAPIFPRSRSFDKALTVPEGYEYFFPEEDGEDLHEDESEEDSGPIHVVTRVDQSDHEATSVSVPEAYDYFFSDKEREGDLFGMFTTSLRRRHFTTGIKKALEGIVCMVQRDKTEEQPKNKLHPSRAGKNQNQDRSALQIQFLEYEILKYIEEQTRRSAEARVAVAVPRKENVLMTLDQSDMCLVCIAFASWVIKSANPHSPDLWKTALLANVSVISAIQYLRRYGKEKKSK</sequence>
<feature type="region of interest" description="Disordered" evidence="1">
    <location>
        <begin position="242"/>
        <end position="333"/>
    </location>
</feature>
<dbReference type="PANTHER" id="PTHR47282">
    <property type="entry name" value="PGC-1 AND ERR-INDUCED REGULATOR IN MUSCLE PROTEIN 1"/>
    <property type="match status" value="1"/>
</dbReference>
<dbReference type="Proteomes" id="UP001369086">
    <property type="component" value="Unassembled WGS sequence"/>
</dbReference>
<protein>
    <recommendedName>
        <fullName evidence="4">PGC-1 and ERR-induced regulator in muscle protein 1</fullName>
    </recommendedName>
</protein>
<proteinExistence type="predicted"/>
<comment type="caution">
    <text evidence="2">The sequence shown here is derived from an EMBL/GenBank/DDBJ whole genome shotgun (WGS) entry which is preliminary data.</text>
</comment>
<reference evidence="2 3" key="1">
    <citation type="submission" date="2021-05" db="EMBL/GenBank/DDBJ databases">
        <authorList>
            <person name="Zahm M."/>
            <person name="Klopp C."/>
            <person name="Cabau C."/>
            <person name="Kuhl H."/>
            <person name="Suciu R."/>
            <person name="Ciorpac M."/>
            <person name="Holostenco D."/>
            <person name="Gessner J."/>
            <person name="Wuertz S."/>
            <person name="Hohne C."/>
            <person name="Stock M."/>
            <person name="Gislard M."/>
            <person name="Lluch J."/>
            <person name="Milhes M."/>
            <person name="Lampietro C."/>
            <person name="Lopez Roques C."/>
            <person name="Donnadieu C."/>
            <person name="Du K."/>
            <person name="Schartl M."/>
            <person name="Guiguen Y."/>
        </authorList>
    </citation>
    <scope>NUCLEOTIDE SEQUENCE [LARGE SCALE GENOMIC DNA]</scope>
    <source>
        <strain evidence="2">Hh-F2</strain>
        <tissue evidence="2">Blood</tissue>
    </source>
</reference>
<dbReference type="PANTHER" id="PTHR47282:SF1">
    <property type="entry name" value="PGC-1 AND ERR-INDUCED REGULATOR IN MUSCLE PROTEIN 1"/>
    <property type="match status" value="1"/>
</dbReference>
<gene>
    <name evidence="2" type="ORF">HHUSO_G22468</name>
</gene>
<evidence type="ECO:0000313" key="2">
    <source>
        <dbReference type="EMBL" id="KAK6477495.1"/>
    </source>
</evidence>
<feature type="compositionally biased region" description="Polar residues" evidence="1">
    <location>
        <begin position="315"/>
        <end position="333"/>
    </location>
</feature>
<feature type="compositionally biased region" description="Polar residues" evidence="1">
    <location>
        <begin position="286"/>
        <end position="295"/>
    </location>
</feature>
<dbReference type="InterPro" id="IPR043442">
    <property type="entry name" value="Perm1"/>
</dbReference>
<keyword evidence="3" id="KW-1185">Reference proteome</keyword>